<dbReference type="SUPFAM" id="SSF57701">
    <property type="entry name" value="Zn2/Cys6 DNA-binding domain"/>
    <property type="match status" value="1"/>
</dbReference>
<dbReference type="PROSITE" id="PS00463">
    <property type="entry name" value="ZN2_CY6_FUNGAL_1"/>
    <property type="match status" value="1"/>
</dbReference>
<dbReference type="PANTHER" id="PTHR46910">
    <property type="entry name" value="TRANSCRIPTION FACTOR PDR1"/>
    <property type="match status" value="1"/>
</dbReference>
<keyword evidence="9" id="KW-0539">Nucleus</keyword>
<evidence type="ECO:0000256" key="7">
    <source>
        <dbReference type="ARBA" id="ARBA00023159"/>
    </source>
</evidence>
<name>A0AB34PWU1_CANAX</name>
<dbReference type="CDD" id="cd14654">
    <property type="entry name" value="ZIP_Gal4"/>
    <property type="match status" value="1"/>
</dbReference>
<evidence type="ECO:0000256" key="1">
    <source>
        <dbReference type="ARBA" id="ARBA00004123"/>
    </source>
</evidence>
<evidence type="ECO:0000256" key="6">
    <source>
        <dbReference type="ARBA" id="ARBA00023144"/>
    </source>
</evidence>
<comment type="subcellular location">
    <subcellularLocation>
        <location evidence="1">Nucleus</location>
    </subcellularLocation>
</comment>
<evidence type="ECO:0000256" key="5">
    <source>
        <dbReference type="ARBA" id="ARBA00023125"/>
    </source>
</evidence>
<dbReference type="GO" id="GO:0006012">
    <property type="term" value="P:galactose metabolic process"/>
    <property type="evidence" value="ECO:0007669"/>
    <property type="project" value="UniProtKB-KW"/>
</dbReference>
<dbReference type="GO" id="GO:0003677">
    <property type="term" value="F:DNA binding"/>
    <property type="evidence" value="ECO:0007669"/>
    <property type="project" value="UniProtKB-KW"/>
</dbReference>
<evidence type="ECO:0000259" key="11">
    <source>
        <dbReference type="PROSITE" id="PS50048"/>
    </source>
</evidence>
<feature type="domain" description="Zn(2)-C6 fungal-type" evidence="11">
    <location>
        <begin position="23"/>
        <end position="53"/>
    </location>
</feature>
<keyword evidence="2" id="KW-0479">Metal-binding</keyword>
<dbReference type="InterPro" id="IPR005600">
    <property type="entry name" value="Gal4_dimer_dom"/>
</dbReference>
<dbReference type="CDD" id="cd00067">
    <property type="entry name" value="GAL4"/>
    <property type="match status" value="1"/>
</dbReference>
<comment type="caution">
    <text evidence="12">The sequence shown here is derived from an EMBL/GenBank/DDBJ whole genome shotgun (WGS) entry which is preliminary data.</text>
</comment>
<keyword evidence="5" id="KW-0238">DNA-binding</keyword>
<dbReference type="FunFam" id="4.10.240.10:FF:000009">
    <property type="entry name" value="C6 transcription factor (Gal4)"/>
    <property type="match status" value="1"/>
</dbReference>
<sequence length="262" mass="29618">MSETNEIKLETEPKQPPYPIEQACDSCRKRKLKCSKEFPRCSKCIQHEWCCSYSPRTIRSPLTRAHLTEVENRVSQLEGILHYLLPDHDIDEIINDHDKAILAPIRQKLQPSPKPCAPTEMHSPIDSITYPLRQSKSNPIPEEYPKSRIKQEIIDDFLLNNITTTTKNNDYITPTVFNSSVNSTAQSSSLTSPSSLLSLNSYDGTIEEVLELDQPQLKKVKLEPSVSTSNSSSSSSPTQFSLFNDYNLDMIFEGVVDETVNV</sequence>
<dbReference type="Pfam" id="PF00172">
    <property type="entry name" value="Zn_clus"/>
    <property type="match status" value="1"/>
</dbReference>
<dbReference type="Proteomes" id="UP000030161">
    <property type="component" value="Unassembled WGS sequence"/>
</dbReference>
<keyword evidence="7" id="KW-0010">Activator</keyword>
<evidence type="ECO:0000256" key="2">
    <source>
        <dbReference type="ARBA" id="ARBA00022723"/>
    </source>
</evidence>
<dbReference type="Pfam" id="PF03902">
    <property type="entry name" value="Gal4_dimer"/>
    <property type="match status" value="1"/>
</dbReference>
<evidence type="ECO:0000256" key="8">
    <source>
        <dbReference type="ARBA" id="ARBA00023163"/>
    </source>
</evidence>
<accession>A0AB34PWU1</accession>
<dbReference type="PANTHER" id="PTHR46910:SF3">
    <property type="entry name" value="HALOTOLERANCE PROTEIN 9-RELATED"/>
    <property type="match status" value="1"/>
</dbReference>
<protein>
    <recommendedName>
        <fullName evidence="11">Zn(2)-C6 fungal-type domain-containing protein</fullName>
    </recommendedName>
</protein>
<organism evidence="12 13">
    <name type="scientific">Candida albicans P78048</name>
    <dbReference type="NCBI Taxonomy" id="1094989"/>
    <lineage>
        <taxon>Eukaryota</taxon>
        <taxon>Fungi</taxon>
        <taxon>Dikarya</taxon>
        <taxon>Ascomycota</taxon>
        <taxon>Saccharomycotina</taxon>
        <taxon>Pichiomycetes</taxon>
        <taxon>Debaryomycetaceae</taxon>
        <taxon>Candida/Lodderomyces clade</taxon>
        <taxon>Candida</taxon>
    </lineage>
</organism>
<dbReference type="Gene3D" id="4.10.240.10">
    <property type="entry name" value="Zn(2)-C6 fungal-type DNA-binding domain"/>
    <property type="match status" value="1"/>
</dbReference>
<dbReference type="GO" id="GO:0008270">
    <property type="term" value="F:zinc ion binding"/>
    <property type="evidence" value="ECO:0007669"/>
    <property type="project" value="InterPro"/>
</dbReference>
<dbReference type="SMART" id="SM00066">
    <property type="entry name" value="GAL4"/>
    <property type="match status" value="1"/>
</dbReference>
<keyword evidence="3" id="KW-0862">Zinc</keyword>
<dbReference type="PROSITE" id="PS50048">
    <property type="entry name" value="ZN2_CY6_FUNGAL_2"/>
    <property type="match status" value="1"/>
</dbReference>
<keyword evidence="8" id="KW-0804">Transcription</keyword>
<dbReference type="EMBL" id="AJIX01000014">
    <property type="protein sequence ID" value="KGR13272.1"/>
    <property type="molecule type" value="Genomic_DNA"/>
</dbReference>
<dbReference type="GO" id="GO:0005634">
    <property type="term" value="C:nucleus"/>
    <property type="evidence" value="ECO:0007669"/>
    <property type="project" value="UniProtKB-SubCell"/>
</dbReference>
<keyword evidence="10" id="KW-0119">Carbohydrate metabolism</keyword>
<dbReference type="Gene3D" id="1.20.5.170">
    <property type="match status" value="1"/>
</dbReference>
<evidence type="ECO:0000256" key="3">
    <source>
        <dbReference type="ARBA" id="ARBA00022833"/>
    </source>
</evidence>
<keyword evidence="6" id="KW-0299">Galactose metabolism</keyword>
<dbReference type="GO" id="GO:0000981">
    <property type="term" value="F:DNA-binding transcription factor activity, RNA polymerase II-specific"/>
    <property type="evidence" value="ECO:0007669"/>
    <property type="project" value="InterPro"/>
</dbReference>
<keyword evidence="4" id="KW-0805">Transcription regulation</keyword>
<evidence type="ECO:0000256" key="9">
    <source>
        <dbReference type="ARBA" id="ARBA00023242"/>
    </source>
</evidence>
<gene>
    <name evidence="12" type="ORF">MG3_02457</name>
</gene>
<evidence type="ECO:0000313" key="13">
    <source>
        <dbReference type="Proteomes" id="UP000030161"/>
    </source>
</evidence>
<reference evidence="12 13" key="1">
    <citation type="submission" date="2013-12" db="EMBL/GenBank/DDBJ databases">
        <title>The Genome Sequence of Candida albicans P78048.</title>
        <authorList>
            <consortium name="The Broad Institute Genome Sequencing Platform"/>
            <consortium name="The Broad Institute Genome Sequencing Center for Infectious Disease"/>
            <person name="Cuomo C."/>
            <person name="Bennett R."/>
            <person name="Hirakawa M."/>
            <person name="Noverr M."/>
            <person name="Mitchell A."/>
            <person name="Young S.K."/>
            <person name="Zeng Q."/>
            <person name="Gargeya S."/>
            <person name="Fitzgerald M."/>
            <person name="Abouelleil A."/>
            <person name="Alvarado L."/>
            <person name="Berlin A.M."/>
            <person name="Chapman S.B."/>
            <person name="Dewar J."/>
            <person name="Goldberg J."/>
            <person name="Griggs A."/>
            <person name="Gujja S."/>
            <person name="Hansen M."/>
            <person name="Howarth C."/>
            <person name="Imamovic A."/>
            <person name="Larimer J."/>
            <person name="McCowan C."/>
            <person name="Murphy C."/>
            <person name="Pearson M."/>
            <person name="Priest M."/>
            <person name="Roberts A."/>
            <person name="Saif S."/>
            <person name="Shea T."/>
            <person name="Sykes S."/>
            <person name="Wortman J."/>
            <person name="Nusbaum C."/>
            <person name="Birren B."/>
        </authorList>
    </citation>
    <scope>NUCLEOTIDE SEQUENCE [LARGE SCALE GENOMIC DNA]</scope>
    <source>
        <strain evidence="12 13">P78048</strain>
    </source>
</reference>
<dbReference type="InterPro" id="IPR001138">
    <property type="entry name" value="Zn2Cys6_DnaBD"/>
</dbReference>
<proteinExistence type="predicted"/>
<dbReference type="InterPro" id="IPR036864">
    <property type="entry name" value="Zn2-C6_fun-type_DNA-bd_sf"/>
</dbReference>
<evidence type="ECO:0000256" key="10">
    <source>
        <dbReference type="ARBA" id="ARBA00023277"/>
    </source>
</evidence>
<evidence type="ECO:0000256" key="4">
    <source>
        <dbReference type="ARBA" id="ARBA00023015"/>
    </source>
</evidence>
<dbReference type="InterPro" id="IPR050987">
    <property type="entry name" value="AtrR-like"/>
</dbReference>
<evidence type="ECO:0000313" key="12">
    <source>
        <dbReference type="EMBL" id="KGR13272.1"/>
    </source>
</evidence>
<dbReference type="AlphaFoldDB" id="A0AB34PWU1"/>